<dbReference type="OrthoDB" id="5197332at2"/>
<reference evidence="1 2" key="1">
    <citation type="submission" date="2019-02" db="EMBL/GenBank/DDBJ databases">
        <title>Deep-cultivation of Planctomycetes and their phenomic and genomic characterization uncovers novel biology.</title>
        <authorList>
            <person name="Wiegand S."/>
            <person name="Jogler M."/>
            <person name="Boedeker C."/>
            <person name="Pinto D."/>
            <person name="Vollmers J."/>
            <person name="Rivas-Marin E."/>
            <person name="Kohn T."/>
            <person name="Peeters S.H."/>
            <person name="Heuer A."/>
            <person name="Rast P."/>
            <person name="Oberbeckmann S."/>
            <person name="Bunk B."/>
            <person name="Jeske O."/>
            <person name="Meyerdierks A."/>
            <person name="Storesund J.E."/>
            <person name="Kallscheuer N."/>
            <person name="Luecker S."/>
            <person name="Lage O.M."/>
            <person name="Pohl T."/>
            <person name="Merkel B.J."/>
            <person name="Hornburger P."/>
            <person name="Mueller R.-W."/>
            <person name="Bruemmer F."/>
            <person name="Labrenz M."/>
            <person name="Spormann A.M."/>
            <person name="Op den Camp H."/>
            <person name="Overmann J."/>
            <person name="Amann R."/>
            <person name="Jetten M.S.M."/>
            <person name="Mascher T."/>
            <person name="Medema M.H."/>
            <person name="Devos D.P."/>
            <person name="Kaster A.-K."/>
            <person name="Ovreas L."/>
            <person name="Rohde M."/>
            <person name="Galperin M.Y."/>
            <person name="Jogler C."/>
        </authorList>
    </citation>
    <scope>NUCLEOTIDE SEQUENCE [LARGE SCALE GENOMIC DNA]</scope>
    <source>
        <strain evidence="1 2">CA12</strain>
    </source>
</reference>
<proteinExistence type="predicted"/>
<accession>A0A517P579</accession>
<protein>
    <submittedName>
        <fullName evidence="1">Uncharacterized protein</fullName>
    </submittedName>
</protein>
<keyword evidence="2" id="KW-1185">Reference proteome</keyword>
<dbReference type="Proteomes" id="UP000318741">
    <property type="component" value="Chromosome"/>
</dbReference>
<dbReference type="RefSeq" id="WP_145357395.1">
    <property type="nucleotide sequence ID" value="NZ_CP036265.1"/>
</dbReference>
<sequence length="203" mass="23017">MSKILEPDWTQERPESTGAAIEKLWGHLRISCVPEGELSAGRLLEALRRTHVNGGAEFRTFRLEGDPAFDWFMSRNRWEEIDFPKRLLQSSVVTAALPEVCDSPVDDPFGFEWGSAFTFAGELAQTLAQGGAYVKHAGGPGEAWEIADEFRTRTFGDRFEEVLILKSWRPWSAWFCDVAWDSTWLILDKRFVEVSVLAVTDTD</sequence>
<organism evidence="1 2">
    <name type="scientific">Alienimonas californiensis</name>
    <dbReference type="NCBI Taxonomy" id="2527989"/>
    <lineage>
        <taxon>Bacteria</taxon>
        <taxon>Pseudomonadati</taxon>
        <taxon>Planctomycetota</taxon>
        <taxon>Planctomycetia</taxon>
        <taxon>Planctomycetales</taxon>
        <taxon>Planctomycetaceae</taxon>
        <taxon>Alienimonas</taxon>
    </lineage>
</organism>
<dbReference type="KEGG" id="acaf:CA12_05800"/>
<dbReference type="EMBL" id="CP036265">
    <property type="protein sequence ID" value="QDT14506.1"/>
    <property type="molecule type" value="Genomic_DNA"/>
</dbReference>
<dbReference type="AlphaFoldDB" id="A0A517P579"/>
<gene>
    <name evidence="1" type="ORF">CA12_05800</name>
</gene>
<evidence type="ECO:0000313" key="2">
    <source>
        <dbReference type="Proteomes" id="UP000318741"/>
    </source>
</evidence>
<evidence type="ECO:0000313" key="1">
    <source>
        <dbReference type="EMBL" id="QDT14506.1"/>
    </source>
</evidence>
<name>A0A517P579_9PLAN</name>